<dbReference type="InterPro" id="IPR013088">
    <property type="entry name" value="Znf_NHR/GATA"/>
</dbReference>
<evidence type="ECO:0000256" key="4">
    <source>
        <dbReference type="ARBA" id="ARBA00022771"/>
    </source>
</evidence>
<dbReference type="InterPro" id="IPR049636">
    <property type="entry name" value="HNF4-like_DBD"/>
</dbReference>
<dbReference type="Gene3D" id="1.10.565.10">
    <property type="entry name" value="Retinoid X Receptor"/>
    <property type="match status" value="1"/>
</dbReference>
<keyword evidence="8 11" id="KW-0804">Transcription</keyword>
<evidence type="ECO:0000256" key="3">
    <source>
        <dbReference type="ARBA" id="ARBA00022723"/>
    </source>
</evidence>
<evidence type="ECO:0000256" key="9">
    <source>
        <dbReference type="ARBA" id="ARBA00023170"/>
    </source>
</evidence>
<reference evidence="14" key="1">
    <citation type="submission" date="2023-06" db="EMBL/GenBank/DDBJ databases">
        <title>Genomic analysis of the entomopathogenic nematode Steinernema hermaphroditum.</title>
        <authorList>
            <person name="Schwarz E.M."/>
            <person name="Heppert J.K."/>
            <person name="Baniya A."/>
            <person name="Schwartz H.T."/>
            <person name="Tan C.-H."/>
            <person name="Antoshechkin I."/>
            <person name="Sternberg P.W."/>
            <person name="Goodrich-Blair H."/>
            <person name="Dillman A.R."/>
        </authorList>
    </citation>
    <scope>NUCLEOTIDE SEQUENCE</scope>
    <source>
        <strain evidence="14">PS9179</strain>
        <tissue evidence="14">Whole animal</tissue>
    </source>
</reference>
<proteinExistence type="inferred from homology"/>
<dbReference type="SUPFAM" id="SSF57716">
    <property type="entry name" value="Glucocorticoid receptor-like (DNA-binding domain)"/>
    <property type="match status" value="1"/>
</dbReference>
<comment type="subcellular location">
    <subcellularLocation>
        <location evidence="1 11">Nucleus</location>
    </subcellularLocation>
</comment>
<dbReference type="Pfam" id="PF00105">
    <property type="entry name" value="zf-C4"/>
    <property type="match status" value="1"/>
</dbReference>
<dbReference type="Gene3D" id="3.30.50.10">
    <property type="entry name" value="Erythroid Transcription Factor GATA-1, subunit A"/>
    <property type="match status" value="1"/>
</dbReference>
<dbReference type="Proteomes" id="UP001175271">
    <property type="component" value="Unassembled WGS sequence"/>
</dbReference>
<evidence type="ECO:0000256" key="7">
    <source>
        <dbReference type="ARBA" id="ARBA00023125"/>
    </source>
</evidence>
<gene>
    <name evidence="14" type="ORF">QR680_006046</name>
</gene>
<comment type="caution">
    <text evidence="14">The sequence shown here is derived from an EMBL/GenBank/DDBJ whole genome shotgun (WGS) entry which is preliminary data.</text>
</comment>
<dbReference type="InterPro" id="IPR000536">
    <property type="entry name" value="Nucl_hrmn_rcpt_lig-bd"/>
</dbReference>
<dbReference type="PRINTS" id="PR00047">
    <property type="entry name" value="STROIDFINGER"/>
</dbReference>
<keyword evidence="5 11" id="KW-0862">Zinc</keyword>
<dbReference type="SMART" id="SM00430">
    <property type="entry name" value="HOLI"/>
    <property type="match status" value="1"/>
</dbReference>
<name>A0AA39HWF2_9BILA</name>
<dbReference type="GO" id="GO:0008270">
    <property type="term" value="F:zinc ion binding"/>
    <property type="evidence" value="ECO:0007669"/>
    <property type="project" value="UniProtKB-KW"/>
</dbReference>
<dbReference type="PROSITE" id="PS51843">
    <property type="entry name" value="NR_LBD"/>
    <property type="match status" value="1"/>
</dbReference>
<keyword evidence="10 11" id="KW-0539">Nucleus</keyword>
<keyword evidence="4 11" id="KW-0863">Zinc-finger</keyword>
<dbReference type="PROSITE" id="PS51030">
    <property type="entry name" value="NUCLEAR_REC_DBD_2"/>
    <property type="match status" value="1"/>
</dbReference>
<evidence type="ECO:0000313" key="14">
    <source>
        <dbReference type="EMBL" id="KAK0412122.1"/>
    </source>
</evidence>
<dbReference type="InterPro" id="IPR001628">
    <property type="entry name" value="Znf_hrmn_rcpt"/>
</dbReference>
<keyword evidence="7 11" id="KW-0238">DNA-binding</keyword>
<evidence type="ECO:0000259" key="12">
    <source>
        <dbReference type="PROSITE" id="PS51030"/>
    </source>
</evidence>
<evidence type="ECO:0000256" key="11">
    <source>
        <dbReference type="RuleBase" id="RU004334"/>
    </source>
</evidence>
<dbReference type="InterPro" id="IPR035500">
    <property type="entry name" value="NHR-like_dom_sf"/>
</dbReference>
<keyword evidence="6 11" id="KW-0805">Transcription regulation</keyword>
<dbReference type="GO" id="GO:0005634">
    <property type="term" value="C:nucleus"/>
    <property type="evidence" value="ECO:0007669"/>
    <property type="project" value="UniProtKB-SubCell"/>
</dbReference>
<evidence type="ECO:0000313" key="15">
    <source>
        <dbReference type="Proteomes" id="UP001175271"/>
    </source>
</evidence>
<keyword evidence="3 11" id="KW-0479">Metal-binding</keyword>
<evidence type="ECO:0008006" key="16">
    <source>
        <dbReference type="Google" id="ProtNLM"/>
    </source>
</evidence>
<evidence type="ECO:0000256" key="6">
    <source>
        <dbReference type="ARBA" id="ARBA00023015"/>
    </source>
</evidence>
<dbReference type="CDD" id="cd06960">
    <property type="entry name" value="NR_DBD_HNF4A"/>
    <property type="match status" value="1"/>
</dbReference>
<evidence type="ECO:0000256" key="8">
    <source>
        <dbReference type="ARBA" id="ARBA00023163"/>
    </source>
</evidence>
<dbReference type="PANTHER" id="PTHR45680:SF23">
    <property type="entry name" value="NUCLEAR HORMONE RECEPTOR FAMILY"/>
    <property type="match status" value="1"/>
</dbReference>
<sequence length="410" mass="47321">MSLSPTAASPLKSEGRRSQCAVCGAKSHGFHFHVNSCRACAAFFRRSVESDGRKYRCRTSKFDCDVSKDATVNCRYCRYQRCKEVGMTTDGLRIQGLERESSCPDVMQQQSCSRSPSELSSNESLKDFTDSYEFKVDSQSQMTRLKHIITIPCWQAANASTMENLCNAFRKVILAKRPQPPQIVQSLDFTTYMDDFYDFMERSAYWTMGCPEFAHLPVDDRWNMYCNFWPVMFALERSLRTVESFGKNVHPNVFLMMEDKAVDMATFEFIYPNADALKIKAINDHFKPLNLMMLNNFVVPFKTLNLTVFEVVFLCAQKLFSVQKVKGLAVPTYEFANRMLDVISNELHHYYVKELRSDNYASRLSKLLGLLADIEAAFRFRNAKVITADLYNIYRCDYNNTDIYESGRNF</sequence>
<feature type="domain" description="Nuclear receptor" evidence="12">
    <location>
        <begin position="17"/>
        <end position="94"/>
    </location>
</feature>
<protein>
    <recommendedName>
        <fullName evidence="16">Nuclear receptor domain-containing protein</fullName>
    </recommendedName>
</protein>
<dbReference type="GO" id="GO:0000978">
    <property type="term" value="F:RNA polymerase II cis-regulatory region sequence-specific DNA binding"/>
    <property type="evidence" value="ECO:0007669"/>
    <property type="project" value="InterPro"/>
</dbReference>
<accession>A0AA39HWF2</accession>
<dbReference type="PANTHER" id="PTHR45680">
    <property type="entry name" value="NUCLEAR HORMONE RECEPTOR FAMILY"/>
    <property type="match status" value="1"/>
</dbReference>
<keyword evidence="15" id="KW-1185">Reference proteome</keyword>
<evidence type="ECO:0000259" key="13">
    <source>
        <dbReference type="PROSITE" id="PS51843"/>
    </source>
</evidence>
<feature type="domain" description="NR LBD" evidence="13">
    <location>
        <begin position="157"/>
        <end position="407"/>
    </location>
</feature>
<dbReference type="EMBL" id="JAUCMV010000003">
    <property type="protein sequence ID" value="KAK0412122.1"/>
    <property type="molecule type" value="Genomic_DNA"/>
</dbReference>
<dbReference type="AlphaFoldDB" id="A0AA39HWF2"/>
<dbReference type="SMART" id="SM00399">
    <property type="entry name" value="ZnF_C4"/>
    <property type="match status" value="1"/>
</dbReference>
<organism evidence="14 15">
    <name type="scientific">Steinernema hermaphroditum</name>
    <dbReference type="NCBI Taxonomy" id="289476"/>
    <lineage>
        <taxon>Eukaryota</taxon>
        <taxon>Metazoa</taxon>
        <taxon>Ecdysozoa</taxon>
        <taxon>Nematoda</taxon>
        <taxon>Chromadorea</taxon>
        <taxon>Rhabditida</taxon>
        <taxon>Tylenchina</taxon>
        <taxon>Panagrolaimomorpha</taxon>
        <taxon>Strongyloidoidea</taxon>
        <taxon>Steinernematidae</taxon>
        <taxon>Steinernema</taxon>
    </lineage>
</organism>
<keyword evidence="9 11" id="KW-0675">Receptor</keyword>
<comment type="similarity">
    <text evidence="2 11">Belongs to the nuclear hormone receptor family.</text>
</comment>
<evidence type="ECO:0000256" key="2">
    <source>
        <dbReference type="ARBA" id="ARBA00005993"/>
    </source>
</evidence>
<dbReference type="InterPro" id="IPR051152">
    <property type="entry name" value="C.elegans_Orphan_NR"/>
</dbReference>
<evidence type="ECO:0000256" key="10">
    <source>
        <dbReference type="ARBA" id="ARBA00023242"/>
    </source>
</evidence>
<dbReference type="GO" id="GO:0003700">
    <property type="term" value="F:DNA-binding transcription factor activity"/>
    <property type="evidence" value="ECO:0007669"/>
    <property type="project" value="InterPro"/>
</dbReference>
<evidence type="ECO:0000256" key="5">
    <source>
        <dbReference type="ARBA" id="ARBA00022833"/>
    </source>
</evidence>
<dbReference type="PROSITE" id="PS00031">
    <property type="entry name" value="NUCLEAR_REC_DBD_1"/>
    <property type="match status" value="1"/>
</dbReference>
<evidence type="ECO:0000256" key="1">
    <source>
        <dbReference type="ARBA" id="ARBA00004123"/>
    </source>
</evidence>
<dbReference type="SUPFAM" id="SSF48508">
    <property type="entry name" value="Nuclear receptor ligand-binding domain"/>
    <property type="match status" value="1"/>
</dbReference>
<dbReference type="Pfam" id="PF00104">
    <property type="entry name" value="Hormone_recep"/>
    <property type="match status" value="1"/>
</dbReference>